<dbReference type="OrthoDB" id="9771188at2"/>
<evidence type="ECO:0000256" key="8">
    <source>
        <dbReference type="ARBA" id="ARBA00023136"/>
    </source>
</evidence>
<dbReference type="InterPro" id="IPR000515">
    <property type="entry name" value="MetI-like"/>
</dbReference>
<dbReference type="CDD" id="cd06261">
    <property type="entry name" value="TM_PBP2"/>
    <property type="match status" value="1"/>
</dbReference>
<accession>A0A0J1CWS1</accession>
<evidence type="ECO:0000259" key="10">
    <source>
        <dbReference type="PROSITE" id="PS50928"/>
    </source>
</evidence>
<dbReference type="PROSITE" id="PS50928">
    <property type="entry name" value="ABC_TM1"/>
    <property type="match status" value="1"/>
</dbReference>
<dbReference type="GO" id="GO:0043190">
    <property type="term" value="C:ATP-binding cassette (ABC) transporter complex"/>
    <property type="evidence" value="ECO:0007669"/>
    <property type="project" value="InterPro"/>
</dbReference>
<keyword evidence="3 9" id="KW-0813">Transport</keyword>
<evidence type="ECO:0000256" key="7">
    <source>
        <dbReference type="ARBA" id="ARBA00022989"/>
    </source>
</evidence>
<dbReference type="PATRIC" id="fig|908627.4.peg.3866"/>
<keyword evidence="6" id="KW-0029">Amino-acid transport</keyword>
<keyword evidence="7 9" id="KW-1133">Transmembrane helix</keyword>
<comment type="similarity">
    <text evidence="2">Belongs to the binding-protein-dependent transport system permease family. HisMQ subfamily.</text>
</comment>
<dbReference type="EMBL" id="AEJF01000108">
    <property type="protein sequence ID" value="KLU25029.1"/>
    <property type="molecule type" value="Genomic_DNA"/>
</dbReference>
<dbReference type="AlphaFoldDB" id="A0A0J1CWS1"/>
<evidence type="ECO:0000256" key="1">
    <source>
        <dbReference type="ARBA" id="ARBA00004429"/>
    </source>
</evidence>
<feature type="transmembrane region" description="Helical" evidence="9">
    <location>
        <begin position="20"/>
        <end position="41"/>
    </location>
</feature>
<dbReference type="GO" id="GO:0015184">
    <property type="term" value="F:L-cystine transmembrane transporter activity"/>
    <property type="evidence" value="ECO:0007669"/>
    <property type="project" value="TreeGrafter"/>
</dbReference>
<feature type="transmembrane region" description="Helical" evidence="9">
    <location>
        <begin position="75"/>
        <end position="100"/>
    </location>
</feature>
<dbReference type="InterPro" id="IPR043429">
    <property type="entry name" value="ArtM/GltK/GlnP/TcyL/YhdX-like"/>
</dbReference>
<dbReference type="RefSeq" id="WP_047847877.1">
    <property type="nucleotide sequence ID" value="NZ_AEJF01000108.1"/>
</dbReference>
<evidence type="ECO:0000313" key="12">
    <source>
        <dbReference type="Proteomes" id="UP000035963"/>
    </source>
</evidence>
<feature type="transmembrane region" description="Helical" evidence="9">
    <location>
        <begin position="191"/>
        <end position="214"/>
    </location>
</feature>
<keyword evidence="12" id="KW-1185">Reference proteome</keyword>
<dbReference type="PANTHER" id="PTHR30614:SF0">
    <property type="entry name" value="L-CYSTINE TRANSPORT SYSTEM PERMEASE PROTEIN TCYL"/>
    <property type="match status" value="1"/>
</dbReference>
<name>A0A0J1CWS1_9BURK</name>
<evidence type="ECO:0000256" key="4">
    <source>
        <dbReference type="ARBA" id="ARBA00022475"/>
    </source>
</evidence>
<evidence type="ECO:0000313" key="11">
    <source>
        <dbReference type="EMBL" id="KLU25029.1"/>
    </source>
</evidence>
<sequence length="220" mass="24466">MFGYTFYWSLVWDAWPQLMAGAWLTIEITCLSVLFGTLLAMPLSIARQNARGVARAFSASWIEVARNTPTLFQVYMMYFGAGALGINISSFSSVLIALTFNNAGYLAEIFRGGLTAVPPQQLRAARSLGMSQWQAYRTVIFPQVFRHVILPFTNQAVWALLNSSLGMLIGLRELSGAANAAQSVSFRSFEFFIVTAAIYYVLAKATEFGLRLVFRRALRT</sequence>
<dbReference type="Proteomes" id="UP000035963">
    <property type="component" value="Unassembled WGS sequence"/>
</dbReference>
<dbReference type="Gene3D" id="1.10.3720.10">
    <property type="entry name" value="MetI-like"/>
    <property type="match status" value="1"/>
</dbReference>
<comment type="caution">
    <text evidence="11">The sequence shown here is derived from an EMBL/GenBank/DDBJ whole genome shotgun (WGS) entry which is preliminary data.</text>
</comment>
<organism evidence="11 12">
    <name type="scientific">Caballeronia mineralivorans PML1(12)</name>
    <dbReference type="NCBI Taxonomy" id="908627"/>
    <lineage>
        <taxon>Bacteria</taxon>
        <taxon>Pseudomonadati</taxon>
        <taxon>Pseudomonadota</taxon>
        <taxon>Betaproteobacteria</taxon>
        <taxon>Burkholderiales</taxon>
        <taxon>Burkholderiaceae</taxon>
        <taxon>Caballeronia</taxon>
    </lineage>
</organism>
<evidence type="ECO:0000256" key="5">
    <source>
        <dbReference type="ARBA" id="ARBA00022692"/>
    </source>
</evidence>
<dbReference type="PANTHER" id="PTHR30614">
    <property type="entry name" value="MEMBRANE COMPONENT OF AMINO ACID ABC TRANSPORTER"/>
    <property type="match status" value="1"/>
</dbReference>
<gene>
    <name evidence="11" type="ORF">EOS_17250</name>
</gene>
<reference evidence="11 12" key="1">
    <citation type="journal article" date="2015" name="Genome Announc.">
        <title>Draft Genome Sequence of Burkholderia sp. Strain PML1(12), an Ectomycorrhizosphere-Inhabiting Bacterium with Effective Mineral-Weathering Ability.</title>
        <authorList>
            <person name="Uroz S."/>
            <person name="Oger P."/>
        </authorList>
    </citation>
    <scope>NUCLEOTIDE SEQUENCE [LARGE SCALE GENOMIC DNA]</scope>
    <source>
        <strain evidence="12">PML1(12)</strain>
    </source>
</reference>
<evidence type="ECO:0000256" key="9">
    <source>
        <dbReference type="RuleBase" id="RU363032"/>
    </source>
</evidence>
<comment type="subcellular location">
    <subcellularLocation>
        <location evidence="1">Cell inner membrane</location>
        <topology evidence="1">Multi-pass membrane protein</topology>
    </subcellularLocation>
    <subcellularLocation>
        <location evidence="9">Cell membrane</location>
        <topology evidence="9">Multi-pass membrane protein</topology>
    </subcellularLocation>
</comment>
<evidence type="ECO:0000256" key="2">
    <source>
        <dbReference type="ARBA" id="ARBA00010072"/>
    </source>
</evidence>
<keyword evidence="4" id="KW-1003">Cell membrane</keyword>
<dbReference type="SUPFAM" id="SSF161098">
    <property type="entry name" value="MetI-like"/>
    <property type="match status" value="1"/>
</dbReference>
<evidence type="ECO:0000256" key="6">
    <source>
        <dbReference type="ARBA" id="ARBA00022970"/>
    </source>
</evidence>
<feature type="domain" description="ABC transmembrane type-1" evidence="10">
    <location>
        <begin position="22"/>
        <end position="210"/>
    </location>
</feature>
<proteinExistence type="inferred from homology"/>
<dbReference type="Pfam" id="PF00528">
    <property type="entry name" value="BPD_transp_1"/>
    <property type="match status" value="1"/>
</dbReference>
<keyword evidence="8 9" id="KW-0472">Membrane</keyword>
<dbReference type="InterPro" id="IPR010065">
    <property type="entry name" value="AA_ABC_transptr_permease_3TM"/>
</dbReference>
<keyword evidence="5 9" id="KW-0812">Transmembrane</keyword>
<dbReference type="InterPro" id="IPR035906">
    <property type="entry name" value="MetI-like_sf"/>
</dbReference>
<dbReference type="NCBIfam" id="TIGR01726">
    <property type="entry name" value="HEQRo_perm_3TM"/>
    <property type="match status" value="1"/>
</dbReference>
<protein>
    <submittedName>
        <fullName evidence="11">ABC transporter permease</fullName>
    </submittedName>
</protein>
<evidence type="ECO:0000256" key="3">
    <source>
        <dbReference type="ARBA" id="ARBA00022448"/>
    </source>
</evidence>